<proteinExistence type="predicted"/>
<feature type="coiled-coil region" evidence="1">
    <location>
        <begin position="18"/>
        <end position="45"/>
    </location>
</feature>
<comment type="caution">
    <text evidence="2">The sequence shown here is derived from an EMBL/GenBank/DDBJ whole genome shotgun (WGS) entry which is preliminary data.</text>
</comment>
<keyword evidence="1" id="KW-0175">Coiled coil</keyword>
<evidence type="ECO:0000313" key="2">
    <source>
        <dbReference type="EMBL" id="KAJ0192503.1"/>
    </source>
</evidence>
<name>A0A9R1UT88_LACSA</name>
<accession>A0A9R1UT88</accession>
<sequence>MEGLVDHFDFVDMDVFSVNELDDMMAVLRYNNKDLENLLDDAKVDMKYFHIHVDEDVEWILKTSKKASCIGIGLPEAEDLEVIDTKLFDSPVVGQDNNSGRMLRDIGKGKACSLGEFYEKDLTSGHKFKTNKDVK</sequence>
<dbReference type="AlphaFoldDB" id="A0A9R1UT88"/>
<protein>
    <submittedName>
        <fullName evidence="2">Uncharacterized protein</fullName>
    </submittedName>
</protein>
<evidence type="ECO:0000313" key="3">
    <source>
        <dbReference type="Proteomes" id="UP000235145"/>
    </source>
</evidence>
<keyword evidence="3" id="KW-1185">Reference proteome</keyword>
<dbReference type="Proteomes" id="UP000235145">
    <property type="component" value="Unassembled WGS sequence"/>
</dbReference>
<reference evidence="2 3" key="1">
    <citation type="journal article" date="2017" name="Nat. Commun.">
        <title>Genome assembly with in vitro proximity ligation data and whole-genome triplication in lettuce.</title>
        <authorList>
            <person name="Reyes-Chin-Wo S."/>
            <person name="Wang Z."/>
            <person name="Yang X."/>
            <person name="Kozik A."/>
            <person name="Arikit S."/>
            <person name="Song C."/>
            <person name="Xia L."/>
            <person name="Froenicke L."/>
            <person name="Lavelle D.O."/>
            <person name="Truco M.J."/>
            <person name="Xia R."/>
            <person name="Zhu S."/>
            <person name="Xu C."/>
            <person name="Xu H."/>
            <person name="Xu X."/>
            <person name="Cox K."/>
            <person name="Korf I."/>
            <person name="Meyers B.C."/>
            <person name="Michelmore R.W."/>
        </authorList>
    </citation>
    <scope>NUCLEOTIDE SEQUENCE [LARGE SCALE GENOMIC DNA]</scope>
    <source>
        <strain evidence="3">cv. Salinas</strain>
        <tissue evidence="2">Seedlings</tissue>
    </source>
</reference>
<organism evidence="2 3">
    <name type="scientific">Lactuca sativa</name>
    <name type="common">Garden lettuce</name>
    <dbReference type="NCBI Taxonomy" id="4236"/>
    <lineage>
        <taxon>Eukaryota</taxon>
        <taxon>Viridiplantae</taxon>
        <taxon>Streptophyta</taxon>
        <taxon>Embryophyta</taxon>
        <taxon>Tracheophyta</taxon>
        <taxon>Spermatophyta</taxon>
        <taxon>Magnoliopsida</taxon>
        <taxon>eudicotyledons</taxon>
        <taxon>Gunneridae</taxon>
        <taxon>Pentapetalae</taxon>
        <taxon>asterids</taxon>
        <taxon>campanulids</taxon>
        <taxon>Asterales</taxon>
        <taxon>Asteraceae</taxon>
        <taxon>Cichorioideae</taxon>
        <taxon>Cichorieae</taxon>
        <taxon>Lactucinae</taxon>
        <taxon>Lactuca</taxon>
    </lineage>
</organism>
<gene>
    <name evidence="2" type="ORF">LSAT_V11C800401340</name>
</gene>
<evidence type="ECO:0000256" key="1">
    <source>
        <dbReference type="SAM" id="Coils"/>
    </source>
</evidence>
<dbReference type="EMBL" id="NBSK02000008">
    <property type="protein sequence ID" value="KAJ0192503.1"/>
    <property type="molecule type" value="Genomic_DNA"/>
</dbReference>